<gene>
    <name evidence="2" type="ORF">ANIA_11459</name>
</gene>
<reference evidence="3" key="2">
    <citation type="journal article" date="2009" name="Fungal Genet. Biol.">
        <title>The 2008 update of the Aspergillus nidulans genome annotation: a community effort.</title>
        <authorList>
            <person name="Wortman J.R."/>
            <person name="Gilsenan J.M."/>
            <person name="Joardar V."/>
            <person name="Deegan J."/>
            <person name="Clutterbuck J."/>
            <person name="Andersen M.R."/>
            <person name="Archer D."/>
            <person name="Bencina M."/>
            <person name="Braus G."/>
            <person name="Coutinho P."/>
            <person name="von Dohren H."/>
            <person name="Doonan J."/>
            <person name="Driessen A.J."/>
            <person name="Durek P."/>
            <person name="Espeso E."/>
            <person name="Fekete E."/>
            <person name="Flipphi M."/>
            <person name="Estrada C.G."/>
            <person name="Geysens S."/>
            <person name="Goldman G."/>
            <person name="de Groot P.W."/>
            <person name="Hansen K."/>
            <person name="Harris S.D."/>
            <person name="Heinekamp T."/>
            <person name="Helmstaedt K."/>
            <person name="Henrissat B."/>
            <person name="Hofmann G."/>
            <person name="Homan T."/>
            <person name="Horio T."/>
            <person name="Horiuchi H."/>
            <person name="James S."/>
            <person name="Jones M."/>
            <person name="Karaffa L."/>
            <person name="Karanyi Z."/>
            <person name="Kato M."/>
            <person name="Keller N."/>
            <person name="Kelly D.E."/>
            <person name="Kiel J.A."/>
            <person name="Kim J.M."/>
            <person name="van der Klei I.J."/>
            <person name="Klis F.M."/>
            <person name="Kovalchuk A."/>
            <person name="Krasevec N."/>
            <person name="Kubicek C.P."/>
            <person name="Liu B."/>
            <person name="Maccabe A."/>
            <person name="Meyer V."/>
            <person name="Mirabito P."/>
            <person name="Miskei M."/>
            <person name="Mos M."/>
            <person name="Mullins J."/>
            <person name="Nelson D.R."/>
            <person name="Nielsen J."/>
            <person name="Oakley B.R."/>
            <person name="Osmani S.A."/>
            <person name="Pakula T."/>
            <person name="Paszewski A."/>
            <person name="Paulsen I."/>
            <person name="Pilsyk S."/>
            <person name="Pocsi I."/>
            <person name="Punt P.J."/>
            <person name="Ram A.F."/>
            <person name="Ren Q."/>
            <person name="Robellet X."/>
            <person name="Robson G."/>
            <person name="Seiboth B."/>
            <person name="van Solingen P."/>
            <person name="Specht T."/>
            <person name="Sun J."/>
            <person name="Taheri-Talesh N."/>
            <person name="Takeshita N."/>
            <person name="Ussery D."/>
            <person name="vanKuyk P.A."/>
            <person name="Visser H."/>
            <person name="van de Vondervoort P.J."/>
            <person name="de Vries R.P."/>
            <person name="Walton J."/>
            <person name="Xiang X."/>
            <person name="Xiong Y."/>
            <person name="Zeng A.P."/>
            <person name="Brandt B.W."/>
            <person name="Cornell M.J."/>
            <person name="van den Hondel C.A."/>
            <person name="Visser J."/>
            <person name="Oliver S.G."/>
            <person name="Turner G."/>
        </authorList>
    </citation>
    <scope>GENOME REANNOTATION</scope>
    <source>
        <strain evidence="3">FGSC A4 / ATCC 38163 / CBS 112.46 / NRRL 194 / M139</strain>
    </source>
</reference>
<accession>C8V7Z6</accession>
<name>C8V7Z6_EMENI</name>
<protein>
    <submittedName>
        <fullName evidence="2">Uncharacterized protein</fullName>
    </submittedName>
</protein>
<keyword evidence="3" id="KW-1185">Reference proteome</keyword>
<feature type="signal peptide" evidence="1">
    <location>
        <begin position="1"/>
        <end position="20"/>
    </location>
</feature>
<dbReference type="Proteomes" id="UP000000560">
    <property type="component" value="Chromosome III"/>
</dbReference>
<reference evidence="3" key="1">
    <citation type="journal article" date="2005" name="Nature">
        <title>Sequencing of Aspergillus nidulans and comparative analysis with A. fumigatus and A. oryzae.</title>
        <authorList>
            <person name="Galagan J.E."/>
            <person name="Calvo S.E."/>
            <person name="Cuomo C."/>
            <person name="Ma L.J."/>
            <person name="Wortman J.R."/>
            <person name="Batzoglou S."/>
            <person name="Lee S.I."/>
            <person name="Basturkmen M."/>
            <person name="Spevak C.C."/>
            <person name="Clutterbuck J."/>
            <person name="Kapitonov V."/>
            <person name="Jurka J."/>
            <person name="Scazzocchio C."/>
            <person name="Farman M."/>
            <person name="Butler J."/>
            <person name="Purcell S."/>
            <person name="Harris S."/>
            <person name="Braus G.H."/>
            <person name="Draht O."/>
            <person name="Busch S."/>
            <person name="D'Enfert C."/>
            <person name="Bouchier C."/>
            <person name="Goldman G.H."/>
            <person name="Bell-Pedersen D."/>
            <person name="Griffiths-Jones S."/>
            <person name="Doonan J.H."/>
            <person name="Yu J."/>
            <person name="Vienken K."/>
            <person name="Pain A."/>
            <person name="Freitag M."/>
            <person name="Selker E.U."/>
            <person name="Archer D.B."/>
            <person name="Penalva M.A."/>
            <person name="Oakley B.R."/>
            <person name="Momany M."/>
            <person name="Tanaka T."/>
            <person name="Kumagai T."/>
            <person name="Asai K."/>
            <person name="Machida M."/>
            <person name="Nierman W.C."/>
            <person name="Denning D.W."/>
            <person name="Caddick M."/>
            <person name="Hynes M."/>
            <person name="Paoletti M."/>
            <person name="Fischer R."/>
            <person name="Miller B."/>
            <person name="Dyer P."/>
            <person name="Sachs M.S."/>
            <person name="Osmani S.A."/>
            <person name="Birren B.W."/>
        </authorList>
    </citation>
    <scope>NUCLEOTIDE SEQUENCE [LARGE SCALE GENOMIC DNA]</scope>
    <source>
        <strain evidence="3">FGSC A4 / ATCC 38163 / CBS 112.46 / NRRL 194 / M139</strain>
    </source>
</reference>
<dbReference type="HOGENOM" id="CLU_2483341_0_0_1"/>
<dbReference type="EMBL" id="BN001303">
    <property type="protein sequence ID" value="CBF76127.1"/>
    <property type="molecule type" value="Genomic_DNA"/>
</dbReference>
<sequence length="87" mass="9599">MSHRFFGFLLAFSFVALSTGNPQGALFPHDPWLENRKTGPISRDLTTGLSISALHHVVTAHVQSLYRLDEDTVSAEIIHSFPTQPAP</sequence>
<feature type="chain" id="PRO_5002993077" evidence="1">
    <location>
        <begin position="21"/>
        <end position="87"/>
    </location>
</feature>
<organism evidence="2 3">
    <name type="scientific">Emericella nidulans (strain FGSC A4 / ATCC 38163 / CBS 112.46 / NRRL 194 / M139)</name>
    <name type="common">Aspergillus nidulans</name>
    <dbReference type="NCBI Taxonomy" id="227321"/>
    <lineage>
        <taxon>Eukaryota</taxon>
        <taxon>Fungi</taxon>
        <taxon>Dikarya</taxon>
        <taxon>Ascomycota</taxon>
        <taxon>Pezizomycotina</taxon>
        <taxon>Eurotiomycetes</taxon>
        <taxon>Eurotiomycetidae</taxon>
        <taxon>Eurotiales</taxon>
        <taxon>Aspergillaceae</taxon>
        <taxon>Aspergillus</taxon>
        <taxon>Aspergillus subgen. Nidulantes</taxon>
    </lineage>
</organism>
<evidence type="ECO:0000313" key="3">
    <source>
        <dbReference type="Proteomes" id="UP000000560"/>
    </source>
</evidence>
<evidence type="ECO:0000313" key="2">
    <source>
        <dbReference type="EMBL" id="CBF76127.1"/>
    </source>
</evidence>
<dbReference type="InParanoid" id="C8V7Z6"/>
<dbReference type="GeneID" id="74897039"/>
<evidence type="ECO:0000256" key="1">
    <source>
        <dbReference type="SAM" id="SignalP"/>
    </source>
</evidence>
<keyword evidence="1" id="KW-0732">Signal</keyword>
<dbReference type="RefSeq" id="XP_050467557.1">
    <property type="nucleotide sequence ID" value="XM_050611539.1"/>
</dbReference>
<proteinExistence type="predicted"/>
<dbReference type="KEGG" id="ani:ANIA_11459"/>
<dbReference type="AlphaFoldDB" id="C8V7Z6"/>